<dbReference type="OrthoDB" id="4763636at2"/>
<evidence type="ECO:0000313" key="2">
    <source>
        <dbReference type="EMBL" id="OYN76831.1"/>
    </source>
</evidence>
<name>A0A255DDX4_9MYCO</name>
<evidence type="ECO:0000256" key="1">
    <source>
        <dbReference type="SAM" id="MobiDB-lite"/>
    </source>
</evidence>
<evidence type="ECO:0000313" key="3">
    <source>
        <dbReference type="Proteomes" id="UP000216063"/>
    </source>
</evidence>
<organism evidence="2 3">
    <name type="scientific">Mycolicibacterium sphagni</name>
    <dbReference type="NCBI Taxonomy" id="1786"/>
    <lineage>
        <taxon>Bacteria</taxon>
        <taxon>Bacillati</taxon>
        <taxon>Actinomycetota</taxon>
        <taxon>Actinomycetes</taxon>
        <taxon>Mycobacteriales</taxon>
        <taxon>Mycobacteriaceae</taxon>
        <taxon>Mycolicibacterium</taxon>
    </lineage>
</organism>
<gene>
    <name evidence="2" type="ORF">CG716_20165</name>
</gene>
<feature type="region of interest" description="Disordered" evidence="1">
    <location>
        <begin position="109"/>
        <end position="128"/>
    </location>
</feature>
<dbReference type="EMBL" id="NOZR01000019">
    <property type="protein sequence ID" value="OYN76831.1"/>
    <property type="molecule type" value="Genomic_DNA"/>
</dbReference>
<dbReference type="Proteomes" id="UP000216063">
    <property type="component" value="Unassembled WGS sequence"/>
</dbReference>
<accession>A0A255DDX4</accession>
<proteinExistence type="predicted"/>
<protein>
    <submittedName>
        <fullName evidence="2">Uncharacterized protein</fullName>
    </submittedName>
</protein>
<sequence>MTERHGSLMHWKADCGHWMVVYSLEPTPAQCPDCADKNRDALESVLKHWGRNFRVAVSAAEECMSDDVAEALRRDGVEAPDELVEKLQLIADKCARAVSDLDDARRDMDKLLGSLPPRTERLTMSEAS</sequence>
<keyword evidence="3" id="KW-1185">Reference proteome</keyword>
<feature type="compositionally biased region" description="Basic and acidic residues" evidence="1">
    <location>
        <begin position="118"/>
        <end position="128"/>
    </location>
</feature>
<dbReference type="RefSeq" id="WP_094482877.1">
    <property type="nucleotide sequence ID" value="NZ_NOZR01000019.1"/>
</dbReference>
<dbReference type="AlphaFoldDB" id="A0A255DDX4"/>
<reference evidence="2 3" key="1">
    <citation type="submission" date="2017-07" db="EMBL/GenBank/DDBJ databases">
        <title>The new phylogeny of genus Mycobacterium.</title>
        <authorList>
            <person name="Tortoli E."/>
            <person name="Trovato A."/>
            <person name="Cirillo D.M."/>
        </authorList>
    </citation>
    <scope>NUCLEOTIDE SEQUENCE [LARGE SCALE GENOMIC DNA]</scope>
    <source>
        <strain evidence="2 3">ATCC 33027</strain>
    </source>
</reference>
<comment type="caution">
    <text evidence="2">The sequence shown here is derived from an EMBL/GenBank/DDBJ whole genome shotgun (WGS) entry which is preliminary data.</text>
</comment>